<reference evidence="4" key="1">
    <citation type="submission" date="2016-04" db="EMBL/GenBank/DDBJ databases">
        <authorList>
            <person name="Tagini F."/>
        </authorList>
    </citation>
    <scope>NUCLEOTIDE SEQUENCE [LARGE SCALE GENOMIC DNA]</scope>
    <source>
        <strain evidence="4">CHUV0807</strain>
    </source>
</reference>
<evidence type="ECO:0000313" key="4">
    <source>
        <dbReference type="Proteomes" id="UP000190837"/>
    </source>
</evidence>
<organism evidence="3 4">
    <name type="scientific">Cardiobacterium hominis</name>
    <dbReference type="NCBI Taxonomy" id="2718"/>
    <lineage>
        <taxon>Bacteria</taxon>
        <taxon>Pseudomonadati</taxon>
        <taxon>Pseudomonadota</taxon>
        <taxon>Gammaproteobacteria</taxon>
        <taxon>Cardiobacteriales</taxon>
        <taxon>Cardiobacteriaceae</taxon>
        <taxon>Cardiobacterium</taxon>
    </lineage>
</organism>
<accession>A0A1C3H510</accession>
<proteinExistence type="predicted"/>
<protein>
    <submittedName>
        <fullName evidence="3">Uncharacterized protein</fullName>
    </submittedName>
</protein>
<keyword evidence="2" id="KW-1133">Transmembrane helix</keyword>
<feature type="compositionally biased region" description="Basic residues" evidence="1">
    <location>
        <begin position="1"/>
        <end position="13"/>
    </location>
</feature>
<dbReference type="AlphaFoldDB" id="A0A1C3H510"/>
<sequence length="97" mass="11210">MHRRAVKQHRAGRRQQLAAQQTNQRGLSRAVMPDHPIKLTGRQRKRNRIEQDAVARAKRNAIERKHKKSREKENAGSINIALIIVNLIKIFNFSAGR</sequence>
<dbReference type="EMBL" id="FKLO01000054">
    <property type="protein sequence ID" value="SAM66393.1"/>
    <property type="molecule type" value="Genomic_DNA"/>
</dbReference>
<feature type="transmembrane region" description="Helical" evidence="2">
    <location>
        <begin position="74"/>
        <end position="95"/>
    </location>
</feature>
<gene>
    <name evidence="3" type="ORF">CHUV0807_1616</name>
</gene>
<keyword evidence="2" id="KW-0472">Membrane</keyword>
<dbReference type="Proteomes" id="UP000190837">
    <property type="component" value="Unassembled WGS sequence"/>
</dbReference>
<name>A0A1C3H510_9GAMM</name>
<evidence type="ECO:0000256" key="2">
    <source>
        <dbReference type="SAM" id="Phobius"/>
    </source>
</evidence>
<feature type="compositionally biased region" description="Basic and acidic residues" evidence="1">
    <location>
        <begin position="48"/>
        <end position="63"/>
    </location>
</feature>
<evidence type="ECO:0000256" key="1">
    <source>
        <dbReference type="SAM" id="MobiDB-lite"/>
    </source>
</evidence>
<keyword evidence="2" id="KW-0812">Transmembrane</keyword>
<evidence type="ECO:0000313" key="3">
    <source>
        <dbReference type="EMBL" id="SAM66393.1"/>
    </source>
</evidence>
<feature type="region of interest" description="Disordered" evidence="1">
    <location>
        <begin position="1"/>
        <end position="74"/>
    </location>
</feature>